<dbReference type="Proteomes" id="UP000036987">
    <property type="component" value="Unassembled WGS sequence"/>
</dbReference>
<evidence type="ECO:0000256" key="3">
    <source>
        <dbReference type="ARBA" id="ARBA00022989"/>
    </source>
</evidence>
<accession>A0A0K9Q591</accession>
<comment type="caution">
    <text evidence="5">The sequence shown here is derived from an EMBL/GenBank/DDBJ whole genome shotgun (WGS) entry which is preliminary data.</text>
</comment>
<dbReference type="GO" id="GO:0016020">
    <property type="term" value="C:membrane"/>
    <property type="evidence" value="ECO:0007669"/>
    <property type="project" value="UniProtKB-SubCell"/>
</dbReference>
<keyword evidence="2" id="KW-0812">Transmembrane</keyword>
<evidence type="ECO:0000313" key="6">
    <source>
        <dbReference type="Proteomes" id="UP000036987"/>
    </source>
</evidence>
<proteinExistence type="predicted"/>
<dbReference type="GO" id="GO:0022857">
    <property type="term" value="F:transmembrane transporter activity"/>
    <property type="evidence" value="ECO:0007669"/>
    <property type="project" value="InterPro"/>
</dbReference>
<organism evidence="5 6">
    <name type="scientific">Zostera marina</name>
    <name type="common">Eelgrass</name>
    <dbReference type="NCBI Taxonomy" id="29655"/>
    <lineage>
        <taxon>Eukaryota</taxon>
        <taxon>Viridiplantae</taxon>
        <taxon>Streptophyta</taxon>
        <taxon>Embryophyta</taxon>
        <taxon>Tracheophyta</taxon>
        <taxon>Spermatophyta</taxon>
        <taxon>Magnoliopsida</taxon>
        <taxon>Liliopsida</taxon>
        <taxon>Zosteraceae</taxon>
        <taxon>Zostera</taxon>
    </lineage>
</organism>
<dbReference type="STRING" id="29655.A0A0K9Q591"/>
<keyword evidence="4" id="KW-0472">Membrane</keyword>
<protein>
    <submittedName>
        <fullName evidence="5">Uncharacterized protein</fullName>
    </submittedName>
</protein>
<reference evidence="6" key="1">
    <citation type="journal article" date="2016" name="Nature">
        <title>The genome of the seagrass Zostera marina reveals angiosperm adaptation to the sea.</title>
        <authorList>
            <person name="Olsen J.L."/>
            <person name="Rouze P."/>
            <person name="Verhelst B."/>
            <person name="Lin Y.-C."/>
            <person name="Bayer T."/>
            <person name="Collen J."/>
            <person name="Dattolo E."/>
            <person name="De Paoli E."/>
            <person name="Dittami S."/>
            <person name="Maumus F."/>
            <person name="Michel G."/>
            <person name="Kersting A."/>
            <person name="Lauritano C."/>
            <person name="Lohaus R."/>
            <person name="Toepel M."/>
            <person name="Tonon T."/>
            <person name="Vanneste K."/>
            <person name="Amirebrahimi M."/>
            <person name="Brakel J."/>
            <person name="Bostroem C."/>
            <person name="Chovatia M."/>
            <person name="Grimwood J."/>
            <person name="Jenkins J.W."/>
            <person name="Jueterbock A."/>
            <person name="Mraz A."/>
            <person name="Stam W.T."/>
            <person name="Tice H."/>
            <person name="Bornberg-Bauer E."/>
            <person name="Green P.J."/>
            <person name="Pearson G.A."/>
            <person name="Procaccini G."/>
            <person name="Duarte C.M."/>
            <person name="Schmutz J."/>
            <person name="Reusch T.B.H."/>
            <person name="Van de Peer Y."/>
        </authorList>
    </citation>
    <scope>NUCLEOTIDE SEQUENCE [LARGE SCALE GENOMIC DNA]</scope>
    <source>
        <strain evidence="6">cv. Finnish</strain>
    </source>
</reference>
<sequence length="58" mass="6408">MAPARMRGMLNIGFQQMVTFGILAANLINYGIDKIAAGFCPCFDNDNWVYFPTGHPTP</sequence>
<evidence type="ECO:0000256" key="2">
    <source>
        <dbReference type="ARBA" id="ARBA00022692"/>
    </source>
</evidence>
<evidence type="ECO:0000256" key="1">
    <source>
        <dbReference type="ARBA" id="ARBA00004370"/>
    </source>
</evidence>
<keyword evidence="6" id="KW-1185">Reference proteome</keyword>
<keyword evidence="3" id="KW-1133">Transmembrane helix</keyword>
<dbReference type="Pfam" id="PF00083">
    <property type="entry name" value="Sugar_tr"/>
    <property type="match status" value="1"/>
</dbReference>
<dbReference type="EMBL" id="LFYR01000047">
    <property type="protein sequence ID" value="KMZ76354.1"/>
    <property type="molecule type" value="Genomic_DNA"/>
</dbReference>
<comment type="subcellular location">
    <subcellularLocation>
        <location evidence="1">Membrane</location>
    </subcellularLocation>
</comment>
<dbReference type="InterPro" id="IPR005828">
    <property type="entry name" value="MFS_sugar_transport-like"/>
</dbReference>
<dbReference type="AlphaFoldDB" id="A0A0K9Q591"/>
<evidence type="ECO:0000313" key="5">
    <source>
        <dbReference type="EMBL" id="KMZ76354.1"/>
    </source>
</evidence>
<evidence type="ECO:0000256" key="4">
    <source>
        <dbReference type="ARBA" id="ARBA00023136"/>
    </source>
</evidence>
<gene>
    <name evidence="5" type="ORF">ZOSMA_103G00600</name>
</gene>
<dbReference type="OrthoDB" id="5296287at2759"/>
<name>A0A0K9Q591_ZOSMR</name>